<dbReference type="AlphaFoldDB" id="A0A7E4V3A8"/>
<feature type="region of interest" description="Disordered" evidence="2">
    <location>
        <begin position="153"/>
        <end position="277"/>
    </location>
</feature>
<sequence>MDRPDKSKDKERDRVSSSSSNSKTVKKGRFNSSLDERKLQGNHEKHRHHHRKAKMILTNEKHSHVKRSSIKKRRHSQKGESAVVILPRERENLSKVSPVENLEKNKTDKVDKKIDKYEKLEKLEKLDKIEKLENKLEKLDKLEKLEKLSRIEKLENLEKKPRPASAEVTSVAPENEDAPTAFEVVKAPIRPAISHRHRRRNKFMLKQKQESSDPGIKDEATQNVSGNCRSPDNKDTDQEAKNSDAAGTDKDVVGSANETPDPGKISTGKLSAEPLEQ</sequence>
<name>A0A7E4V3A8_PANRE</name>
<organism evidence="3 4">
    <name type="scientific">Panagrellus redivivus</name>
    <name type="common">Microworm</name>
    <dbReference type="NCBI Taxonomy" id="6233"/>
    <lineage>
        <taxon>Eukaryota</taxon>
        <taxon>Metazoa</taxon>
        <taxon>Ecdysozoa</taxon>
        <taxon>Nematoda</taxon>
        <taxon>Chromadorea</taxon>
        <taxon>Rhabditida</taxon>
        <taxon>Tylenchina</taxon>
        <taxon>Panagrolaimomorpha</taxon>
        <taxon>Panagrolaimoidea</taxon>
        <taxon>Panagrolaimidae</taxon>
        <taxon>Panagrellus</taxon>
    </lineage>
</organism>
<feature type="region of interest" description="Disordered" evidence="2">
    <location>
        <begin position="1"/>
        <end position="89"/>
    </location>
</feature>
<evidence type="ECO:0000256" key="2">
    <source>
        <dbReference type="SAM" id="MobiDB-lite"/>
    </source>
</evidence>
<evidence type="ECO:0000313" key="4">
    <source>
        <dbReference type="WBParaSite" id="Pan_g16078.t1"/>
    </source>
</evidence>
<feature type="compositionally biased region" description="Basic and acidic residues" evidence="2">
    <location>
        <begin position="231"/>
        <end position="252"/>
    </location>
</feature>
<feature type="compositionally biased region" description="Basic and acidic residues" evidence="2">
    <location>
        <begin position="1"/>
        <end position="15"/>
    </location>
</feature>
<feature type="compositionally biased region" description="Basic and acidic residues" evidence="2">
    <location>
        <begin position="207"/>
        <end position="220"/>
    </location>
</feature>
<reference evidence="3" key="1">
    <citation type="journal article" date="2013" name="Genetics">
        <title>The draft genome and transcriptome of Panagrellus redivivus are shaped by the harsh demands of a free-living lifestyle.</title>
        <authorList>
            <person name="Srinivasan J."/>
            <person name="Dillman A.R."/>
            <person name="Macchietto M.G."/>
            <person name="Heikkinen L."/>
            <person name="Lakso M."/>
            <person name="Fracchia K.M."/>
            <person name="Antoshechkin I."/>
            <person name="Mortazavi A."/>
            <person name="Wong G."/>
            <person name="Sternberg P.W."/>
        </authorList>
    </citation>
    <scope>NUCLEOTIDE SEQUENCE [LARGE SCALE GENOMIC DNA]</scope>
    <source>
        <strain evidence="3">MT8872</strain>
    </source>
</reference>
<accession>A0A7E4V3A8</accession>
<reference evidence="4" key="2">
    <citation type="submission" date="2020-10" db="UniProtKB">
        <authorList>
            <consortium name="WormBaseParasite"/>
        </authorList>
    </citation>
    <scope>IDENTIFICATION</scope>
</reference>
<proteinExistence type="predicted"/>
<evidence type="ECO:0000256" key="1">
    <source>
        <dbReference type="SAM" id="Coils"/>
    </source>
</evidence>
<evidence type="ECO:0000313" key="3">
    <source>
        <dbReference type="Proteomes" id="UP000492821"/>
    </source>
</evidence>
<feature type="compositionally biased region" description="Basic residues" evidence="2">
    <location>
        <begin position="44"/>
        <end position="54"/>
    </location>
</feature>
<keyword evidence="3" id="KW-1185">Reference proteome</keyword>
<feature type="coiled-coil region" evidence="1">
    <location>
        <begin position="122"/>
        <end position="149"/>
    </location>
</feature>
<feature type="compositionally biased region" description="Polar residues" evidence="2">
    <location>
        <begin position="221"/>
        <end position="230"/>
    </location>
</feature>
<protein>
    <submittedName>
        <fullName evidence="4">Serine/threonine-protein kinase PRP4 homolog</fullName>
    </submittedName>
</protein>
<dbReference type="Proteomes" id="UP000492821">
    <property type="component" value="Unassembled WGS sequence"/>
</dbReference>
<keyword evidence="1" id="KW-0175">Coiled coil</keyword>
<feature type="compositionally biased region" description="Basic residues" evidence="2">
    <location>
        <begin position="63"/>
        <end position="76"/>
    </location>
</feature>
<feature type="compositionally biased region" description="Basic and acidic residues" evidence="2">
    <location>
        <begin position="34"/>
        <end position="43"/>
    </location>
</feature>
<dbReference type="WBParaSite" id="Pan_g16078.t1">
    <property type="protein sequence ID" value="Pan_g16078.t1"/>
    <property type="gene ID" value="Pan_g16078"/>
</dbReference>
<feature type="compositionally biased region" description="Basic residues" evidence="2">
    <location>
        <begin position="193"/>
        <end position="205"/>
    </location>
</feature>